<keyword evidence="4" id="KW-1185">Reference proteome</keyword>
<protein>
    <recommendedName>
        <fullName evidence="2">HTH arsR-type domain-containing protein</fullName>
    </recommendedName>
</protein>
<organism evidence="3 4">
    <name type="scientific">Amnibacterium flavum</name>
    <dbReference type="NCBI Taxonomy" id="2173173"/>
    <lineage>
        <taxon>Bacteria</taxon>
        <taxon>Bacillati</taxon>
        <taxon>Actinomycetota</taxon>
        <taxon>Actinomycetes</taxon>
        <taxon>Micrococcales</taxon>
        <taxon>Microbacteriaceae</taxon>
        <taxon>Amnibacterium</taxon>
    </lineage>
</organism>
<dbReference type="EMBL" id="QEOP01000006">
    <property type="protein sequence ID" value="PVZ93190.1"/>
    <property type="molecule type" value="Genomic_DNA"/>
</dbReference>
<dbReference type="InterPro" id="IPR036388">
    <property type="entry name" value="WH-like_DNA-bd_sf"/>
</dbReference>
<dbReference type="AlphaFoldDB" id="A0A2V1HQD7"/>
<comment type="caution">
    <text evidence="3">The sequence shown here is derived from an EMBL/GenBank/DDBJ whole genome shotgun (WGS) entry which is preliminary data.</text>
</comment>
<dbReference type="SMART" id="SM00418">
    <property type="entry name" value="HTH_ARSR"/>
    <property type="match status" value="1"/>
</dbReference>
<evidence type="ECO:0000313" key="4">
    <source>
        <dbReference type="Proteomes" id="UP000244893"/>
    </source>
</evidence>
<accession>A0A2V1HQD7</accession>
<evidence type="ECO:0000313" key="3">
    <source>
        <dbReference type="EMBL" id="PVZ93190.1"/>
    </source>
</evidence>
<feature type="domain" description="HTH arsR-type" evidence="2">
    <location>
        <begin position="46"/>
        <end position="134"/>
    </location>
</feature>
<dbReference type="InterPro" id="IPR000835">
    <property type="entry name" value="HTH_MarR-typ"/>
</dbReference>
<dbReference type="Pfam" id="PF12802">
    <property type="entry name" value="MarR_2"/>
    <property type="match status" value="1"/>
</dbReference>
<name>A0A2V1HQD7_9MICO</name>
<dbReference type="GO" id="GO:0003700">
    <property type="term" value="F:DNA-binding transcription factor activity"/>
    <property type="evidence" value="ECO:0007669"/>
    <property type="project" value="InterPro"/>
</dbReference>
<reference evidence="3 4" key="1">
    <citation type="submission" date="2018-05" db="EMBL/GenBank/DDBJ databases">
        <title>Amnibacterium sp. M8JJ-5, whole genome shotgun sequence.</title>
        <authorList>
            <person name="Tuo L."/>
        </authorList>
    </citation>
    <scope>NUCLEOTIDE SEQUENCE [LARGE SCALE GENOMIC DNA]</scope>
    <source>
        <strain evidence="3 4">M8JJ-5</strain>
    </source>
</reference>
<evidence type="ECO:0000259" key="2">
    <source>
        <dbReference type="SMART" id="SM00418"/>
    </source>
</evidence>
<feature type="region of interest" description="Disordered" evidence="1">
    <location>
        <begin position="1"/>
        <end position="27"/>
    </location>
</feature>
<dbReference type="OrthoDB" id="4951732at2"/>
<dbReference type="CDD" id="cd00090">
    <property type="entry name" value="HTH_ARSR"/>
    <property type="match status" value="1"/>
</dbReference>
<dbReference type="SUPFAM" id="SSF46785">
    <property type="entry name" value="Winged helix' DNA-binding domain"/>
    <property type="match status" value="1"/>
</dbReference>
<dbReference type="InterPro" id="IPR036390">
    <property type="entry name" value="WH_DNA-bd_sf"/>
</dbReference>
<gene>
    <name evidence="3" type="ORF">DDQ50_16840</name>
</gene>
<evidence type="ECO:0000256" key="1">
    <source>
        <dbReference type="SAM" id="MobiDB-lite"/>
    </source>
</evidence>
<proteinExistence type="predicted"/>
<dbReference type="InterPro" id="IPR001845">
    <property type="entry name" value="HTH_ArsR_DNA-bd_dom"/>
</dbReference>
<dbReference type="Proteomes" id="UP000244893">
    <property type="component" value="Unassembled WGS sequence"/>
</dbReference>
<dbReference type="InterPro" id="IPR011991">
    <property type="entry name" value="ArsR-like_HTH"/>
</dbReference>
<sequence>MRSGQPRSSGKWASKTIHRPGVPLGHNGCVPHERPELVAPPERAAAAHQAVAVESRLATLRFLLENPGATVQELVPVLGISAQSTRANLAELEAAGFVTTDAGDGPRNGKVVRYRVDRERFTTDLLAFVAWVLR</sequence>
<dbReference type="Gene3D" id="1.10.10.10">
    <property type="entry name" value="Winged helix-like DNA-binding domain superfamily/Winged helix DNA-binding domain"/>
    <property type="match status" value="1"/>
</dbReference>